<organism evidence="1 2">
    <name type="scientific">Candidatus Avoscillospira stercorigallinarum</name>
    <dbReference type="NCBI Taxonomy" id="2840708"/>
    <lineage>
        <taxon>Bacteria</taxon>
        <taxon>Bacillati</taxon>
        <taxon>Bacillota</taxon>
        <taxon>Clostridia</taxon>
        <taxon>Eubacteriales</taxon>
        <taxon>Oscillospiraceae</taxon>
        <taxon>Oscillospiraceae incertae sedis</taxon>
        <taxon>Candidatus Avoscillospira</taxon>
    </lineage>
</organism>
<dbReference type="EMBL" id="DVFN01000094">
    <property type="protein sequence ID" value="HIQ69972.1"/>
    <property type="molecule type" value="Genomic_DNA"/>
</dbReference>
<dbReference type="SUPFAM" id="SSF51206">
    <property type="entry name" value="cAMP-binding domain-like"/>
    <property type="match status" value="1"/>
</dbReference>
<dbReference type="InterPro" id="IPR014710">
    <property type="entry name" value="RmlC-like_jellyroll"/>
</dbReference>
<comment type="caution">
    <text evidence="1">The sequence shown here is derived from an EMBL/GenBank/DDBJ whole genome shotgun (WGS) entry which is preliminary data.</text>
</comment>
<dbReference type="AlphaFoldDB" id="A0A9D0Z6E6"/>
<accession>A0A9D0Z6E6</accession>
<gene>
    <name evidence="1" type="ORF">IAA67_06560</name>
</gene>
<dbReference type="Gene3D" id="2.60.120.10">
    <property type="entry name" value="Jelly Rolls"/>
    <property type="match status" value="1"/>
</dbReference>
<dbReference type="InterPro" id="IPR018490">
    <property type="entry name" value="cNMP-bd_dom_sf"/>
</dbReference>
<evidence type="ECO:0000313" key="1">
    <source>
        <dbReference type="EMBL" id="HIQ69972.1"/>
    </source>
</evidence>
<sequence length="193" mass="21882">MEIRAFYRDALGVRDPQLLTMLEENSHVVQVDKGQKVLDFGEICTEILFLASGIFRGYFLDARGRDVTDCFGVLPGMPALPCSGFEKPSPICIEVLEDSEFVAIPIRALLPHLTASMELMSIYNMLLQESLKEHWENKIALGQYSAAERYQWFLKSYPGLIDRVPHRDVASFLGMTPVSLSRIRRELRDKGEA</sequence>
<proteinExistence type="predicted"/>
<name>A0A9D0Z6E6_9FIRM</name>
<evidence type="ECO:0000313" key="2">
    <source>
        <dbReference type="Proteomes" id="UP000886874"/>
    </source>
</evidence>
<reference evidence="1" key="2">
    <citation type="journal article" date="2021" name="PeerJ">
        <title>Extensive microbial diversity within the chicken gut microbiome revealed by metagenomics and culture.</title>
        <authorList>
            <person name="Gilroy R."/>
            <person name="Ravi A."/>
            <person name="Getino M."/>
            <person name="Pursley I."/>
            <person name="Horton D.L."/>
            <person name="Alikhan N.F."/>
            <person name="Baker D."/>
            <person name="Gharbi K."/>
            <person name="Hall N."/>
            <person name="Watson M."/>
            <person name="Adriaenssens E.M."/>
            <person name="Foster-Nyarko E."/>
            <person name="Jarju S."/>
            <person name="Secka A."/>
            <person name="Antonio M."/>
            <person name="Oren A."/>
            <person name="Chaudhuri R.R."/>
            <person name="La Ragione R."/>
            <person name="Hildebrand F."/>
            <person name="Pallen M.J."/>
        </authorList>
    </citation>
    <scope>NUCLEOTIDE SEQUENCE</scope>
    <source>
        <strain evidence="1">ChiSjej2B20-13462</strain>
    </source>
</reference>
<protein>
    <submittedName>
        <fullName evidence="1">Crp/Fnr family transcriptional regulator</fullName>
    </submittedName>
</protein>
<reference evidence="1" key="1">
    <citation type="submission" date="2020-10" db="EMBL/GenBank/DDBJ databases">
        <authorList>
            <person name="Gilroy R."/>
        </authorList>
    </citation>
    <scope>NUCLEOTIDE SEQUENCE</scope>
    <source>
        <strain evidence="1">ChiSjej2B20-13462</strain>
    </source>
</reference>
<dbReference type="Proteomes" id="UP000886874">
    <property type="component" value="Unassembled WGS sequence"/>
</dbReference>